<evidence type="ECO:0000313" key="3">
    <source>
        <dbReference type="Proteomes" id="UP001419268"/>
    </source>
</evidence>
<dbReference type="Proteomes" id="UP001419268">
    <property type="component" value="Unassembled WGS sequence"/>
</dbReference>
<proteinExistence type="predicted"/>
<protein>
    <submittedName>
        <fullName evidence="2">Uncharacterized protein</fullName>
    </submittedName>
</protein>
<keyword evidence="3" id="KW-1185">Reference proteome</keyword>
<comment type="caution">
    <text evidence="2">The sequence shown here is derived from an EMBL/GenBank/DDBJ whole genome shotgun (WGS) entry which is preliminary data.</text>
</comment>
<name>A0AAP0PQ38_9MAGN</name>
<dbReference type="AlphaFoldDB" id="A0AAP0PQ38"/>
<evidence type="ECO:0000256" key="1">
    <source>
        <dbReference type="SAM" id="MobiDB-lite"/>
    </source>
</evidence>
<evidence type="ECO:0000313" key="2">
    <source>
        <dbReference type="EMBL" id="KAK9148721.1"/>
    </source>
</evidence>
<reference evidence="2 3" key="1">
    <citation type="submission" date="2024-01" db="EMBL/GenBank/DDBJ databases">
        <title>Genome assemblies of Stephania.</title>
        <authorList>
            <person name="Yang L."/>
        </authorList>
    </citation>
    <scope>NUCLEOTIDE SEQUENCE [LARGE SCALE GENOMIC DNA]</scope>
    <source>
        <strain evidence="2">JXDWG</strain>
        <tissue evidence="2">Leaf</tissue>
    </source>
</reference>
<gene>
    <name evidence="2" type="ORF">Scep_007478</name>
</gene>
<feature type="region of interest" description="Disordered" evidence="1">
    <location>
        <begin position="8"/>
        <end position="27"/>
    </location>
</feature>
<sequence length="159" mass="16962">MMGRRFFANYPPRGQGRGQSHPHHTGGAIEYHNSAVKIEKLKSILLAIDTEFIVMKHKLQEAEHSIKKLNFGKAKLHEILSIGQSPLDHVGLGYKGGNSGGSISTTSVKASSSTDHSKNNVKAGGSIVKLKNNSGSTVKYDAVIAKSDPSIVKASTVTV</sequence>
<organism evidence="2 3">
    <name type="scientific">Stephania cephalantha</name>
    <dbReference type="NCBI Taxonomy" id="152367"/>
    <lineage>
        <taxon>Eukaryota</taxon>
        <taxon>Viridiplantae</taxon>
        <taxon>Streptophyta</taxon>
        <taxon>Embryophyta</taxon>
        <taxon>Tracheophyta</taxon>
        <taxon>Spermatophyta</taxon>
        <taxon>Magnoliopsida</taxon>
        <taxon>Ranunculales</taxon>
        <taxon>Menispermaceae</taxon>
        <taxon>Menispermoideae</taxon>
        <taxon>Cissampelideae</taxon>
        <taxon>Stephania</taxon>
    </lineage>
</organism>
<dbReference type="EMBL" id="JBBNAG010000003">
    <property type="protein sequence ID" value="KAK9148721.1"/>
    <property type="molecule type" value="Genomic_DNA"/>
</dbReference>
<accession>A0AAP0PQ38</accession>